<organism evidence="1 2">
    <name type="scientific">Jeotgalibaca dankookensis</name>
    <dbReference type="NCBI Taxonomy" id="708126"/>
    <lineage>
        <taxon>Bacteria</taxon>
        <taxon>Bacillati</taxon>
        <taxon>Bacillota</taxon>
        <taxon>Bacilli</taxon>
        <taxon>Lactobacillales</taxon>
        <taxon>Carnobacteriaceae</taxon>
        <taxon>Jeotgalibaca</taxon>
    </lineage>
</organism>
<dbReference type="STRING" id="708126.BW727_100958"/>
<keyword evidence="1" id="KW-0489">Methyltransferase</keyword>
<name>A0A1S6IPH1_9LACT</name>
<evidence type="ECO:0000313" key="2">
    <source>
        <dbReference type="Proteomes" id="UP000188993"/>
    </source>
</evidence>
<dbReference type="SUPFAM" id="SSF53335">
    <property type="entry name" value="S-adenosyl-L-methionine-dependent methyltransferases"/>
    <property type="match status" value="1"/>
</dbReference>
<keyword evidence="2" id="KW-1185">Reference proteome</keyword>
<dbReference type="Pfam" id="PF06962">
    <property type="entry name" value="rRNA_methylase"/>
    <property type="match status" value="1"/>
</dbReference>
<dbReference type="RefSeq" id="WP_062471910.1">
    <property type="nucleotide sequence ID" value="NZ_BBYN01000033.1"/>
</dbReference>
<dbReference type="AlphaFoldDB" id="A0A1S6IPH1"/>
<dbReference type="InterPro" id="IPR029063">
    <property type="entry name" value="SAM-dependent_MTases_sf"/>
</dbReference>
<gene>
    <name evidence="1" type="primary">rsmH_2</name>
    <name evidence="1" type="ORF">BW727_100958</name>
</gene>
<dbReference type="EMBL" id="CP019728">
    <property type="protein sequence ID" value="AQS53350.1"/>
    <property type="molecule type" value="Genomic_DNA"/>
</dbReference>
<evidence type="ECO:0000313" key="1">
    <source>
        <dbReference type="EMBL" id="AQS53350.1"/>
    </source>
</evidence>
<dbReference type="InterPro" id="IPR010719">
    <property type="entry name" value="MnmM_MeTrfase"/>
</dbReference>
<protein>
    <submittedName>
        <fullName evidence="1">Ribosomal RNA small subunit methyltransferase H</fullName>
        <ecNumber evidence="1">2.1.1.199</ecNumber>
    </submittedName>
</protein>
<dbReference type="PANTHER" id="PTHR35276">
    <property type="entry name" value="S-ADENOSYL-L-METHIONINE-DEPENDENT METHYLTRANSFERASES SUPERFAMILY PROTEIN"/>
    <property type="match status" value="1"/>
</dbReference>
<accession>A0A1S6IPH1</accession>
<dbReference type="KEGG" id="jda:BW727_100958"/>
<reference evidence="1 2" key="1">
    <citation type="journal article" date="2014" name="Int. J. Syst. Evol. Microbiol.">
        <title>Jeotgalibaca dankookensis gen. nov., sp. nov., a member of the family Carnobacteriaceae, isolated from seujeot (Korean traditional food).</title>
        <authorList>
            <person name="Lee D.G."/>
            <person name="Trujillo M.E."/>
            <person name="Kang H."/>
            <person name="Ahn T.Y."/>
        </authorList>
    </citation>
    <scope>NUCLEOTIDE SEQUENCE [LARGE SCALE GENOMIC DNA]</scope>
    <source>
        <strain evidence="1 2">EX-07</strain>
    </source>
</reference>
<dbReference type="OrthoDB" id="9792989at2"/>
<dbReference type="Gene3D" id="3.40.50.150">
    <property type="entry name" value="Vaccinia Virus protein VP39"/>
    <property type="match status" value="1"/>
</dbReference>
<dbReference type="GO" id="GO:0032259">
    <property type="term" value="P:methylation"/>
    <property type="evidence" value="ECO:0007669"/>
    <property type="project" value="UniProtKB-KW"/>
</dbReference>
<keyword evidence="1" id="KW-0808">Transferase</keyword>
<dbReference type="GO" id="GO:0008168">
    <property type="term" value="F:methyltransferase activity"/>
    <property type="evidence" value="ECO:0007669"/>
    <property type="project" value="UniProtKB-KW"/>
</dbReference>
<dbReference type="EC" id="2.1.1.199" evidence="1"/>
<dbReference type="Proteomes" id="UP000188993">
    <property type="component" value="Chromosome"/>
</dbReference>
<sequence>MLEKAIDFSHSLLKKTVVPGDIVIDATVGKGNDSLLLASLVGPSGKVIGFDIQEQAIKQTKEKFLLTGLSERLELHQTSHEHAHTFIPENKAIGGVIYNLGYLPGGDKSITTTYQSTLTSIKHLLPLLRVGSLMVLVVYSGHPNGLKEKEMLLNYVSGLNQTDYTVLSYQFINQQNHPPFVIAIEKRKKKHPI</sequence>
<dbReference type="PANTHER" id="PTHR35276:SF1">
    <property type="entry name" value="TRNA (MNM(5)S(2)U34)-METHYLTRANSFERASE, CHLOROPLASTIC"/>
    <property type="match status" value="1"/>
</dbReference>
<proteinExistence type="predicted"/>